<protein>
    <submittedName>
        <fullName evidence="3">Glycosyltransferase family 2 protein</fullName>
    </submittedName>
</protein>
<name>A0ABW5Q0P3_9BACI</name>
<comment type="caution">
    <text evidence="3">The sequence shown here is derived from an EMBL/GenBank/DDBJ whole genome shotgun (WGS) entry which is preliminary data.</text>
</comment>
<dbReference type="PANTHER" id="PTHR22916">
    <property type="entry name" value="GLYCOSYLTRANSFERASE"/>
    <property type="match status" value="1"/>
</dbReference>
<dbReference type="Gene3D" id="3.90.550.10">
    <property type="entry name" value="Spore Coat Polysaccharide Biosynthesis Protein SpsA, Chain A"/>
    <property type="match status" value="1"/>
</dbReference>
<dbReference type="PANTHER" id="PTHR22916:SF3">
    <property type="entry name" value="UDP-GLCNAC:BETAGAL BETA-1,3-N-ACETYLGLUCOSAMINYLTRANSFERASE-LIKE PROTEIN 1"/>
    <property type="match status" value="1"/>
</dbReference>
<accession>A0ABW5Q0P3</accession>
<evidence type="ECO:0000256" key="1">
    <source>
        <dbReference type="ARBA" id="ARBA00006739"/>
    </source>
</evidence>
<keyword evidence="4" id="KW-1185">Reference proteome</keyword>
<organism evidence="3 4">
    <name type="scientific">Oceanobacillus kapialis</name>
    <dbReference type="NCBI Taxonomy" id="481353"/>
    <lineage>
        <taxon>Bacteria</taxon>
        <taxon>Bacillati</taxon>
        <taxon>Bacillota</taxon>
        <taxon>Bacilli</taxon>
        <taxon>Bacillales</taxon>
        <taxon>Bacillaceae</taxon>
        <taxon>Oceanobacillus</taxon>
    </lineage>
</organism>
<dbReference type="InterPro" id="IPR029044">
    <property type="entry name" value="Nucleotide-diphossugar_trans"/>
</dbReference>
<dbReference type="SUPFAM" id="SSF53448">
    <property type="entry name" value="Nucleotide-diphospho-sugar transferases"/>
    <property type="match status" value="1"/>
</dbReference>
<dbReference type="RefSeq" id="WP_379561629.1">
    <property type="nucleotide sequence ID" value="NZ_JBHUMX010000021.1"/>
</dbReference>
<dbReference type="CDD" id="cd00761">
    <property type="entry name" value="Glyco_tranf_GTA_type"/>
    <property type="match status" value="1"/>
</dbReference>
<evidence type="ECO:0000259" key="2">
    <source>
        <dbReference type="Pfam" id="PF00535"/>
    </source>
</evidence>
<sequence length="724" mass="84245">MSDKEITEVSDGAYPLFDAEIKEMNARINKIEQENAFLKDELFKTRYEFSQVTANGIGSVISPKKIKQFLRSTVAYIIGRRDRRQLYSKAYKKKKARNTMKSYSYYLYSLGFEEKMLQAFMQLYTTTKNHYEKKEAAWELLLWYANKNSIIGAAHALKFVHTAREKETDIDALRKIDILEIEALLRLERREDAERVLSTLMERGKHSDQYFIAANLEMNIHNRINLINNCLQSYDLAEISLSDSQKATDYDRLQTMTAKKVEERQPLVTVIVPVFNAEKTISTTLDSLLAQTWRNLEIIVVDDASTDETIVIVEHYVQANDRIILLQNTANSGPYVSRNKGLHHASGKFVTVNDADDWTHAEKIEIQAKHLLGNQTIVANMSQQARVYEDLTFTRRGVAGGYLFPNMSSLMFRRQVVLEKIGYWDRVRFAGDSEFINRLEQAFGKEKVIRLDTGPLSFTRQTKGSLTGNATFGYSGHLKGARKEYAEAFRYYHQHAKSLYLPLEQGERPFQVPLAMQSTNSRNKKQHFDVIVACDFRYPDNQLHQIVEEIKQVKRQHSHVALMQLDVLDFSIPKQINHRIRSLMEEMEIPMLVHGEKVSCEVILIRKTEVLLEKQSFLPEVNAGTVNLIFDQLFFNKLETRKNPINAMRRCSHNALSYFDKRSNWYPESHKAREVLKKRYPAVLKYIRLSKKDWYLTREMESFKPHLKNWIVPTEHEEYGEGVE</sequence>
<evidence type="ECO:0000313" key="4">
    <source>
        <dbReference type="Proteomes" id="UP001597451"/>
    </source>
</evidence>
<comment type="similarity">
    <text evidence="1">Belongs to the glycosyltransferase 2 family.</text>
</comment>
<dbReference type="EMBL" id="JBHUMX010000021">
    <property type="protein sequence ID" value="MFD2628877.1"/>
    <property type="molecule type" value="Genomic_DNA"/>
</dbReference>
<evidence type="ECO:0000313" key="3">
    <source>
        <dbReference type="EMBL" id="MFD2628877.1"/>
    </source>
</evidence>
<feature type="domain" description="Glycosyltransferase 2-like" evidence="2">
    <location>
        <begin position="269"/>
        <end position="396"/>
    </location>
</feature>
<gene>
    <name evidence="3" type="ORF">ACFSUN_08765</name>
</gene>
<dbReference type="Proteomes" id="UP001597451">
    <property type="component" value="Unassembled WGS sequence"/>
</dbReference>
<dbReference type="InterPro" id="IPR001173">
    <property type="entry name" value="Glyco_trans_2-like"/>
</dbReference>
<reference evidence="4" key="1">
    <citation type="journal article" date="2019" name="Int. J. Syst. Evol. Microbiol.">
        <title>The Global Catalogue of Microorganisms (GCM) 10K type strain sequencing project: providing services to taxonomists for standard genome sequencing and annotation.</title>
        <authorList>
            <consortium name="The Broad Institute Genomics Platform"/>
            <consortium name="The Broad Institute Genome Sequencing Center for Infectious Disease"/>
            <person name="Wu L."/>
            <person name="Ma J."/>
        </authorList>
    </citation>
    <scope>NUCLEOTIDE SEQUENCE [LARGE SCALE GENOMIC DNA]</scope>
    <source>
        <strain evidence="4">TISTR 1858</strain>
    </source>
</reference>
<proteinExistence type="inferred from homology"/>
<dbReference type="Pfam" id="PF00535">
    <property type="entry name" value="Glycos_transf_2"/>
    <property type="match status" value="1"/>
</dbReference>